<proteinExistence type="predicted"/>
<organism evidence="2 3">
    <name type="scientific">Hyaloscypha bicolor E</name>
    <dbReference type="NCBI Taxonomy" id="1095630"/>
    <lineage>
        <taxon>Eukaryota</taxon>
        <taxon>Fungi</taxon>
        <taxon>Dikarya</taxon>
        <taxon>Ascomycota</taxon>
        <taxon>Pezizomycotina</taxon>
        <taxon>Leotiomycetes</taxon>
        <taxon>Helotiales</taxon>
        <taxon>Hyaloscyphaceae</taxon>
        <taxon>Hyaloscypha</taxon>
        <taxon>Hyaloscypha bicolor</taxon>
    </lineage>
</organism>
<evidence type="ECO:0000313" key="3">
    <source>
        <dbReference type="Proteomes" id="UP000235371"/>
    </source>
</evidence>
<accession>A0A2J6SKD8</accession>
<feature type="region of interest" description="Disordered" evidence="1">
    <location>
        <begin position="25"/>
        <end position="53"/>
    </location>
</feature>
<protein>
    <submittedName>
        <fullName evidence="2">Uncharacterized protein</fullName>
    </submittedName>
</protein>
<name>A0A2J6SKD8_9HELO</name>
<dbReference type="AlphaFoldDB" id="A0A2J6SKD8"/>
<dbReference type="InParanoid" id="A0A2J6SKD8"/>
<dbReference type="Proteomes" id="UP000235371">
    <property type="component" value="Unassembled WGS sequence"/>
</dbReference>
<keyword evidence="3" id="KW-1185">Reference proteome</keyword>
<evidence type="ECO:0000256" key="1">
    <source>
        <dbReference type="SAM" id="MobiDB-lite"/>
    </source>
</evidence>
<sequence length="72" mass="7840">MDRPVKLHVSKVRAIFWSARSPQASRKRFGPSESWAGRANKVPSHSRGTIGPASPLSCSYSGIQTKGHILPL</sequence>
<dbReference type="RefSeq" id="XP_024728119.1">
    <property type="nucleotide sequence ID" value="XM_024881691.1"/>
</dbReference>
<reference evidence="2 3" key="1">
    <citation type="submission" date="2016-04" db="EMBL/GenBank/DDBJ databases">
        <title>A degradative enzymes factory behind the ericoid mycorrhizal symbiosis.</title>
        <authorList>
            <consortium name="DOE Joint Genome Institute"/>
            <person name="Martino E."/>
            <person name="Morin E."/>
            <person name="Grelet G."/>
            <person name="Kuo A."/>
            <person name="Kohler A."/>
            <person name="Daghino S."/>
            <person name="Barry K."/>
            <person name="Choi C."/>
            <person name="Cichocki N."/>
            <person name="Clum A."/>
            <person name="Copeland A."/>
            <person name="Hainaut M."/>
            <person name="Haridas S."/>
            <person name="Labutti K."/>
            <person name="Lindquist E."/>
            <person name="Lipzen A."/>
            <person name="Khouja H.-R."/>
            <person name="Murat C."/>
            <person name="Ohm R."/>
            <person name="Olson A."/>
            <person name="Spatafora J."/>
            <person name="Veneault-Fourrey C."/>
            <person name="Henrissat B."/>
            <person name="Grigoriev I."/>
            <person name="Martin F."/>
            <person name="Perotto S."/>
        </authorList>
    </citation>
    <scope>NUCLEOTIDE SEQUENCE [LARGE SCALE GENOMIC DNA]</scope>
    <source>
        <strain evidence="2 3">E</strain>
    </source>
</reference>
<evidence type="ECO:0000313" key="2">
    <source>
        <dbReference type="EMBL" id="PMD51215.1"/>
    </source>
</evidence>
<dbReference type="GeneID" id="36589768"/>
<gene>
    <name evidence="2" type="ORF">K444DRAFT_620364</name>
</gene>
<dbReference type="EMBL" id="KZ613912">
    <property type="protein sequence ID" value="PMD51215.1"/>
    <property type="molecule type" value="Genomic_DNA"/>
</dbReference>